<organism evidence="2 3">
    <name type="scientific">Corynebacterium vitaeruminis DSM 20294</name>
    <dbReference type="NCBI Taxonomy" id="1224164"/>
    <lineage>
        <taxon>Bacteria</taxon>
        <taxon>Bacillati</taxon>
        <taxon>Actinomycetota</taxon>
        <taxon>Actinomycetes</taxon>
        <taxon>Mycobacteriales</taxon>
        <taxon>Corynebacteriaceae</taxon>
        <taxon>Corynebacterium</taxon>
    </lineage>
</organism>
<dbReference type="AlphaFoldDB" id="W5XZG5"/>
<sequence length="208" mass="22035">MDSVNVLLIGLIVAIGVLLPRGGKYGRIMALLVGGDWMGVFLLSLATMFVFDGVQETVRRVLDSPVFGIILIAVGVLGAIMTFRGGDNSGLLERLLPPVQTPTAKTFFAGFFLGVIQSLTSVPFFGGIAVLSVGGFSVAVRYLGMFFYASLALSLPALTAVGVGFVRHYPESPAGRGFEWMRNHGEAVNNWAGYIVSAVLIGLGIVHL</sequence>
<evidence type="ECO:0000313" key="2">
    <source>
        <dbReference type="EMBL" id="AHI22342.1"/>
    </source>
</evidence>
<feature type="transmembrane region" description="Helical" evidence="1">
    <location>
        <begin position="6"/>
        <end position="23"/>
    </location>
</feature>
<evidence type="ECO:0000313" key="3">
    <source>
        <dbReference type="Proteomes" id="UP000019222"/>
    </source>
</evidence>
<keyword evidence="1" id="KW-0472">Membrane</keyword>
<dbReference type="eggNOG" id="ENOG5031VSH">
    <property type="taxonomic scope" value="Bacteria"/>
</dbReference>
<keyword evidence="1" id="KW-0812">Transmembrane</keyword>
<dbReference type="STRING" id="1224164.B843_04765"/>
<protein>
    <submittedName>
        <fullName evidence="2">Uncharacterized protein</fullName>
    </submittedName>
</protein>
<feature type="transmembrane region" description="Helical" evidence="1">
    <location>
        <begin position="66"/>
        <end position="86"/>
    </location>
</feature>
<gene>
    <name evidence="2" type="ORF">B843_04765</name>
</gene>
<keyword evidence="3" id="KW-1185">Reference proteome</keyword>
<dbReference type="EMBL" id="CP004353">
    <property type="protein sequence ID" value="AHI22342.1"/>
    <property type="molecule type" value="Genomic_DNA"/>
</dbReference>
<dbReference type="KEGG" id="cvt:B843_04765"/>
<evidence type="ECO:0000256" key="1">
    <source>
        <dbReference type="SAM" id="Phobius"/>
    </source>
</evidence>
<accession>W5XZG5</accession>
<name>W5XZG5_9CORY</name>
<feature type="transmembrane region" description="Helical" evidence="1">
    <location>
        <begin position="30"/>
        <end position="51"/>
    </location>
</feature>
<feature type="transmembrane region" description="Helical" evidence="1">
    <location>
        <begin position="187"/>
        <end position="206"/>
    </location>
</feature>
<feature type="transmembrane region" description="Helical" evidence="1">
    <location>
        <begin position="145"/>
        <end position="166"/>
    </location>
</feature>
<dbReference type="HOGENOM" id="CLU_1248900_0_0_11"/>
<dbReference type="Proteomes" id="UP000019222">
    <property type="component" value="Chromosome"/>
</dbReference>
<dbReference type="PATRIC" id="fig|1224164.3.peg.949"/>
<feature type="transmembrane region" description="Helical" evidence="1">
    <location>
        <begin position="107"/>
        <end position="133"/>
    </location>
</feature>
<reference evidence="2 3" key="1">
    <citation type="submission" date="2013-02" db="EMBL/GenBank/DDBJ databases">
        <title>The complete genome sequence of Corynebacterium vitaeruminis DSM 20294.</title>
        <authorList>
            <person name="Ruckert C."/>
            <person name="Albersmeier A."/>
            <person name="Kalinowski J."/>
        </authorList>
    </citation>
    <scope>NUCLEOTIDE SEQUENCE [LARGE SCALE GENOMIC DNA]</scope>
    <source>
        <strain evidence="3">ATCC 10234</strain>
    </source>
</reference>
<keyword evidence="1" id="KW-1133">Transmembrane helix</keyword>
<proteinExistence type="predicted"/>